<dbReference type="Proteomes" id="UP001500518">
    <property type="component" value="Unassembled WGS sequence"/>
</dbReference>
<dbReference type="PANTHER" id="PTHR45036">
    <property type="entry name" value="METHYLTRANSFERASE LIKE 7B"/>
    <property type="match status" value="1"/>
</dbReference>
<dbReference type="SUPFAM" id="SSF53335">
    <property type="entry name" value="S-adenosyl-L-methionine-dependent methyltransferases"/>
    <property type="match status" value="1"/>
</dbReference>
<dbReference type="Pfam" id="PF08241">
    <property type="entry name" value="Methyltransf_11"/>
    <property type="match status" value="1"/>
</dbReference>
<comment type="caution">
    <text evidence="2">The sequence shown here is derived from an EMBL/GenBank/DDBJ whole genome shotgun (WGS) entry which is preliminary data.</text>
</comment>
<dbReference type="PANTHER" id="PTHR45036:SF1">
    <property type="entry name" value="METHYLTRANSFERASE LIKE 7A"/>
    <property type="match status" value="1"/>
</dbReference>
<dbReference type="CDD" id="cd02440">
    <property type="entry name" value="AdoMet_MTases"/>
    <property type="match status" value="1"/>
</dbReference>
<dbReference type="GO" id="GO:0008168">
    <property type="term" value="F:methyltransferase activity"/>
    <property type="evidence" value="ECO:0007669"/>
    <property type="project" value="UniProtKB-KW"/>
</dbReference>
<evidence type="ECO:0000259" key="1">
    <source>
        <dbReference type="Pfam" id="PF08241"/>
    </source>
</evidence>
<sequence>MGFGKWYDETILPMVVSLGCGSEDVDELRRQVVPLAKGAVFELGCGGGFNQRHYDASAVSSFSGIDPNGSLLDAARQRAQEKRWEADIREGKGENIPFGDGSFDTVVCTYTLCSVDDPSRVLSEMRRVLKPGGRLLFLEHGKAPDPGPAKWQRRIEPVWKHLAGNCHLTREVGGSIRAAGFEIEPIGQTYFEKAPKWAGWMEWGVARRAGA</sequence>
<dbReference type="RefSeq" id="WP_346033204.1">
    <property type="nucleotide sequence ID" value="NZ_BAABHV010000017.1"/>
</dbReference>
<dbReference type="PROSITE" id="PS51257">
    <property type="entry name" value="PROKAR_LIPOPROTEIN"/>
    <property type="match status" value="1"/>
</dbReference>
<dbReference type="InterPro" id="IPR052356">
    <property type="entry name" value="Thiol_S-MT"/>
</dbReference>
<keyword evidence="2" id="KW-0808">Transferase</keyword>
<dbReference type="GO" id="GO:0032259">
    <property type="term" value="P:methylation"/>
    <property type="evidence" value="ECO:0007669"/>
    <property type="project" value="UniProtKB-KW"/>
</dbReference>
<reference evidence="3" key="1">
    <citation type="journal article" date="2019" name="Int. J. Syst. Evol. Microbiol.">
        <title>The Global Catalogue of Microorganisms (GCM) 10K type strain sequencing project: providing services to taxonomists for standard genome sequencing and annotation.</title>
        <authorList>
            <consortium name="The Broad Institute Genomics Platform"/>
            <consortium name="The Broad Institute Genome Sequencing Center for Infectious Disease"/>
            <person name="Wu L."/>
            <person name="Ma J."/>
        </authorList>
    </citation>
    <scope>NUCLEOTIDE SEQUENCE [LARGE SCALE GENOMIC DNA]</scope>
    <source>
        <strain evidence="3">JCM 18014</strain>
    </source>
</reference>
<proteinExistence type="predicted"/>
<dbReference type="Gene3D" id="3.40.50.150">
    <property type="entry name" value="Vaccinia Virus protein VP39"/>
    <property type="match status" value="1"/>
</dbReference>
<accession>A0ABP9KF27</accession>
<dbReference type="EMBL" id="BAABHV010000017">
    <property type="protein sequence ID" value="GAA5057456.1"/>
    <property type="molecule type" value="Genomic_DNA"/>
</dbReference>
<evidence type="ECO:0000313" key="2">
    <source>
        <dbReference type="EMBL" id="GAA5057456.1"/>
    </source>
</evidence>
<dbReference type="InterPro" id="IPR029063">
    <property type="entry name" value="SAM-dependent_MTases_sf"/>
</dbReference>
<name>A0ABP9KF27_9SPHN</name>
<keyword evidence="2" id="KW-0489">Methyltransferase</keyword>
<dbReference type="InterPro" id="IPR013216">
    <property type="entry name" value="Methyltransf_11"/>
</dbReference>
<evidence type="ECO:0000313" key="3">
    <source>
        <dbReference type="Proteomes" id="UP001500518"/>
    </source>
</evidence>
<keyword evidence="3" id="KW-1185">Reference proteome</keyword>
<protein>
    <submittedName>
        <fullName evidence="2">Class I SAM-dependent methyltransferase</fullName>
    </submittedName>
</protein>
<gene>
    <name evidence="2" type="ORF">GCM10023208_22950</name>
</gene>
<organism evidence="2 3">
    <name type="scientific">Erythrobacter westpacificensis</name>
    <dbReference type="NCBI Taxonomy" id="1055231"/>
    <lineage>
        <taxon>Bacteria</taxon>
        <taxon>Pseudomonadati</taxon>
        <taxon>Pseudomonadota</taxon>
        <taxon>Alphaproteobacteria</taxon>
        <taxon>Sphingomonadales</taxon>
        <taxon>Erythrobacteraceae</taxon>
        <taxon>Erythrobacter/Porphyrobacter group</taxon>
        <taxon>Erythrobacter</taxon>
    </lineage>
</organism>
<feature type="domain" description="Methyltransferase type 11" evidence="1">
    <location>
        <begin position="42"/>
        <end position="137"/>
    </location>
</feature>